<dbReference type="PANTHER" id="PTHR35690">
    <property type="entry name" value="OS01G0363500 PROTEIN"/>
    <property type="match status" value="1"/>
</dbReference>
<protein>
    <submittedName>
        <fullName evidence="2">Os01g0363500 protein</fullName>
    </submittedName>
</protein>
<name>C7IWI2_ORYSJ</name>
<dbReference type="PANTHER" id="PTHR35690:SF1">
    <property type="entry name" value="OS01G0363500 PROTEIN"/>
    <property type="match status" value="1"/>
</dbReference>
<reference evidence="3" key="2">
    <citation type="journal article" date="2008" name="Nucleic Acids Res.">
        <title>The rice annotation project database (RAP-DB): 2008 update.</title>
        <authorList>
            <consortium name="The rice annotation project (RAP)"/>
        </authorList>
    </citation>
    <scope>GENOME REANNOTATION</scope>
    <source>
        <strain evidence="3">cv. Nipponbare</strain>
    </source>
</reference>
<evidence type="ECO:0000313" key="3">
    <source>
        <dbReference type="Proteomes" id="UP000000763"/>
    </source>
</evidence>
<dbReference type="EMBL" id="AP008207">
    <property type="protein sequence ID" value="BAH91067.1"/>
    <property type="molecule type" value="Genomic_DNA"/>
</dbReference>
<evidence type="ECO:0000313" key="2">
    <source>
        <dbReference type="EMBL" id="BAH91067.1"/>
    </source>
</evidence>
<accession>C7IWI2</accession>
<gene>
    <name evidence="2" type="ordered locus">Os01g0363500</name>
</gene>
<feature type="compositionally biased region" description="Basic residues" evidence="1">
    <location>
        <begin position="114"/>
        <end position="126"/>
    </location>
</feature>
<proteinExistence type="predicted"/>
<dbReference type="Proteomes" id="UP000000763">
    <property type="component" value="Chromosome 1"/>
</dbReference>
<dbReference type="AlphaFoldDB" id="C7IWI2"/>
<feature type="compositionally biased region" description="Basic and acidic residues" evidence="1">
    <location>
        <begin position="127"/>
        <end position="136"/>
    </location>
</feature>
<organism evidence="2 3">
    <name type="scientific">Oryza sativa subsp. japonica</name>
    <name type="common">Rice</name>
    <dbReference type="NCBI Taxonomy" id="39947"/>
    <lineage>
        <taxon>Eukaryota</taxon>
        <taxon>Viridiplantae</taxon>
        <taxon>Streptophyta</taxon>
        <taxon>Embryophyta</taxon>
        <taxon>Tracheophyta</taxon>
        <taxon>Spermatophyta</taxon>
        <taxon>Magnoliopsida</taxon>
        <taxon>Liliopsida</taxon>
        <taxon>Poales</taxon>
        <taxon>Poaceae</taxon>
        <taxon>BOP clade</taxon>
        <taxon>Oryzoideae</taxon>
        <taxon>Oryzeae</taxon>
        <taxon>Oryzinae</taxon>
        <taxon>Oryza</taxon>
        <taxon>Oryza sativa</taxon>
    </lineage>
</organism>
<dbReference type="KEGG" id="dosa:Os01g0363500"/>
<feature type="region of interest" description="Disordered" evidence="1">
    <location>
        <begin position="89"/>
        <end position="136"/>
    </location>
</feature>
<evidence type="ECO:0000256" key="1">
    <source>
        <dbReference type="SAM" id="MobiDB-lite"/>
    </source>
</evidence>
<reference evidence="2 3" key="1">
    <citation type="journal article" date="2005" name="Nature">
        <title>The map-based sequence of the rice genome.</title>
        <authorList>
            <consortium name="International rice genome sequencing project (IRGSP)"/>
            <person name="Matsumoto T."/>
            <person name="Wu J."/>
            <person name="Kanamori H."/>
            <person name="Katayose Y."/>
            <person name="Fujisawa M."/>
            <person name="Namiki N."/>
            <person name="Mizuno H."/>
            <person name="Yamamoto K."/>
            <person name="Antonio B.A."/>
            <person name="Baba T."/>
            <person name="Sakata K."/>
            <person name="Nagamura Y."/>
            <person name="Aoki H."/>
            <person name="Arikawa K."/>
            <person name="Arita K."/>
            <person name="Bito T."/>
            <person name="Chiden Y."/>
            <person name="Fujitsuka N."/>
            <person name="Fukunaka R."/>
            <person name="Hamada M."/>
            <person name="Harada C."/>
            <person name="Hayashi A."/>
            <person name="Hijishita S."/>
            <person name="Honda M."/>
            <person name="Hosokawa S."/>
            <person name="Ichikawa Y."/>
            <person name="Idonuma A."/>
            <person name="Iijima M."/>
            <person name="Ikeda M."/>
            <person name="Ikeno M."/>
            <person name="Ito K."/>
            <person name="Ito S."/>
            <person name="Ito T."/>
            <person name="Ito Y."/>
            <person name="Ito Y."/>
            <person name="Iwabuchi A."/>
            <person name="Kamiya K."/>
            <person name="Karasawa W."/>
            <person name="Kurita K."/>
            <person name="Katagiri S."/>
            <person name="Kikuta A."/>
            <person name="Kobayashi H."/>
            <person name="Kobayashi N."/>
            <person name="Machita K."/>
            <person name="Maehara T."/>
            <person name="Masukawa M."/>
            <person name="Mizubayashi T."/>
            <person name="Mukai Y."/>
            <person name="Nagasaki H."/>
            <person name="Nagata Y."/>
            <person name="Naito S."/>
            <person name="Nakashima M."/>
            <person name="Nakama Y."/>
            <person name="Nakamichi Y."/>
            <person name="Nakamura M."/>
            <person name="Meguro A."/>
            <person name="Negishi M."/>
            <person name="Ohta I."/>
            <person name="Ohta T."/>
            <person name="Okamoto M."/>
            <person name="Ono N."/>
            <person name="Saji S."/>
            <person name="Sakaguchi M."/>
            <person name="Sakai K."/>
            <person name="Shibata M."/>
            <person name="Shimokawa T."/>
            <person name="Song J."/>
            <person name="Takazaki Y."/>
            <person name="Terasawa K."/>
            <person name="Tsugane M."/>
            <person name="Tsuji K."/>
            <person name="Ueda S."/>
            <person name="Waki K."/>
            <person name="Yamagata H."/>
            <person name="Yamamoto M."/>
            <person name="Yamamoto S."/>
            <person name="Yamane H."/>
            <person name="Yoshiki S."/>
            <person name="Yoshihara R."/>
            <person name="Yukawa K."/>
            <person name="Zhong H."/>
            <person name="Yano M."/>
            <person name="Yuan Q."/>
            <person name="Ouyang S."/>
            <person name="Liu J."/>
            <person name="Jones K.M."/>
            <person name="Gansberger K."/>
            <person name="Moffat K."/>
            <person name="Hill J."/>
            <person name="Bera J."/>
            <person name="Fadrosh D."/>
            <person name="Jin S."/>
            <person name="Johri S."/>
            <person name="Kim M."/>
            <person name="Overton L."/>
            <person name="Reardon M."/>
            <person name="Tsitrin T."/>
            <person name="Vuong H."/>
            <person name="Weaver B."/>
            <person name="Ciecko A."/>
            <person name="Tallon L."/>
            <person name="Jackson J."/>
            <person name="Pai G."/>
            <person name="Aken S.V."/>
            <person name="Utterback T."/>
            <person name="Reidmuller S."/>
            <person name="Feldblyum T."/>
            <person name="Hsiao J."/>
            <person name="Zismann V."/>
            <person name="Iobst S."/>
            <person name="de Vazeille A.R."/>
            <person name="Buell C.R."/>
            <person name="Ying K."/>
            <person name="Li Y."/>
            <person name="Lu T."/>
            <person name="Huang Y."/>
            <person name="Zhao Q."/>
            <person name="Feng Q."/>
            <person name="Zhang L."/>
            <person name="Zhu J."/>
            <person name="Weng Q."/>
            <person name="Mu J."/>
            <person name="Lu Y."/>
            <person name="Fan D."/>
            <person name="Liu Y."/>
            <person name="Guan J."/>
            <person name="Zhang Y."/>
            <person name="Yu S."/>
            <person name="Liu X."/>
            <person name="Zhang Y."/>
            <person name="Hong G."/>
            <person name="Han B."/>
            <person name="Choisne N."/>
            <person name="Demange N."/>
            <person name="Orjeda G."/>
            <person name="Samain S."/>
            <person name="Cattolico L."/>
            <person name="Pelletier E."/>
            <person name="Couloux A."/>
            <person name="Segurens B."/>
            <person name="Wincker P."/>
            <person name="D'Hont A."/>
            <person name="Scarpelli C."/>
            <person name="Weissenbach J."/>
            <person name="Salanoubat M."/>
            <person name="Quetier F."/>
            <person name="Yu Y."/>
            <person name="Kim H.R."/>
            <person name="Rambo T."/>
            <person name="Currie J."/>
            <person name="Collura K."/>
            <person name="Luo M."/>
            <person name="Yang T."/>
            <person name="Ammiraju J.S.S."/>
            <person name="Engler F."/>
            <person name="Soderlund C."/>
            <person name="Wing R.A."/>
            <person name="Palmer L.E."/>
            <person name="de la Bastide M."/>
            <person name="Spiegel L."/>
            <person name="Nascimento L."/>
            <person name="Zutavern T."/>
            <person name="O'Shaughnessy A."/>
            <person name="Dike S."/>
            <person name="Dedhia N."/>
            <person name="Preston R."/>
            <person name="Balija V."/>
            <person name="McCombie W.R."/>
            <person name="Chow T."/>
            <person name="Chen H."/>
            <person name="Chung M."/>
            <person name="Chen C."/>
            <person name="Shaw J."/>
            <person name="Wu H."/>
            <person name="Hsiao K."/>
            <person name="Chao Y."/>
            <person name="Chu M."/>
            <person name="Cheng C."/>
            <person name="Hour A."/>
            <person name="Lee P."/>
            <person name="Lin S."/>
            <person name="Lin Y."/>
            <person name="Liou J."/>
            <person name="Liu S."/>
            <person name="Hsing Y."/>
            <person name="Raghuvanshi S."/>
            <person name="Mohanty A."/>
            <person name="Bharti A.K."/>
            <person name="Gaur A."/>
            <person name="Gupta V."/>
            <person name="Kumar D."/>
            <person name="Ravi V."/>
            <person name="Vij S."/>
            <person name="Kapur A."/>
            <person name="Khurana P."/>
            <person name="Khurana P."/>
            <person name="Khurana J.P."/>
            <person name="Tyagi A.K."/>
            <person name="Gaikwad K."/>
            <person name="Singh A."/>
            <person name="Dalal V."/>
            <person name="Srivastava S."/>
            <person name="Dixit A."/>
            <person name="Pal A.K."/>
            <person name="Ghazi I.A."/>
            <person name="Yadav M."/>
            <person name="Pandit A."/>
            <person name="Bhargava A."/>
            <person name="Sureshbabu K."/>
            <person name="Batra K."/>
            <person name="Sharma T.R."/>
            <person name="Mohapatra T."/>
            <person name="Singh N.K."/>
            <person name="Messing J."/>
            <person name="Nelson A.B."/>
            <person name="Fuks G."/>
            <person name="Kavchok S."/>
            <person name="Keizer G."/>
            <person name="Linton E."/>
            <person name="Llaca V."/>
            <person name="Song R."/>
            <person name="Tanyolac B."/>
            <person name="Young S."/>
            <person name="Ho-Il K."/>
            <person name="Hahn J.H."/>
            <person name="Sangsakoo G."/>
            <person name="Vanavichit A."/>
            <person name="de Mattos Luiz.A.T."/>
            <person name="Zimmer P.D."/>
            <person name="Malone G."/>
            <person name="Dellagostin O."/>
            <person name="de Oliveira A.C."/>
            <person name="Bevan M."/>
            <person name="Bancroft I."/>
            <person name="Minx P."/>
            <person name="Cordum H."/>
            <person name="Wilson R."/>
            <person name="Cheng Z."/>
            <person name="Jin W."/>
            <person name="Jiang J."/>
            <person name="Leong S.A."/>
            <person name="Iwama H."/>
            <person name="Gojobori T."/>
            <person name="Itoh T."/>
            <person name="Niimura Y."/>
            <person name="Fujii Y."/>
            <person name="Habara T."/>
            <person name="Sakai H."/>
            <person name="Sato Y."/>
            <person name="Wilson G."/>
            <person name="Kumar K."/>
            <person name="McCouch S."/>
            <person name="Juretic N."/>
            <person name="Hoen D."/>
            <person name="Wright S."/>
            <person name="Bruskiewich R."/>
            <person name="Bureau T."/>
            <person name="Miyao A."/>
            <person name="Hirochika H."/>
            <person name="Nishikawa T."/>
            <person name="Kadowaki K."/>
            <person name="Sugiura M."/>
            <person name="Burr B."/>
            <person name="Sasaki T."/>
        </authorList>
    </citation>
    <scope>NUCLEOTIDE SEQUENCE [LARGE SCALE GENOMIC DNA]</scope>
    <source>
        <strain evidence="3">cv. Nipponbare</strain>
    </source>
</reference>
<feature type="non-terminal residue" evidence="2">
    <location>
        <position position="1"/>
    </location>
</feature>
<sequence length="189" mass="20973">ASVKVLKEVTKTRKVPVLEVPLALTKIKKANLETSSFFETLRGTEFPVRTWMRIFVKAMERTLSRMQGDLDSRGHRLHVEAVESIDEMHPERGGSLGARLHPDLPGQAKDSKGARRRGHGVGRLLHHREEGRDEGRRGAARRRYLLHHGHAVAHSDHPLAVGDVIDGPGHRDDGTGGPCQCFCILKSVP</sequence>